<dbReference type="OrthoDB" id="5951731at2759"/>
<dbReference type="InterPro" id="IPR024079">
    <property type="entry name" value="MetalloPept_cat_dom_sf"/>
</dbReference>
<dbReference type="GO" id="GO:0009897">
    <property type="term" value="C:external side of plasma membrane"/>
    <property type="evidence" value="ECO:0007669"/>
    <property type="project" value="TreeGrafter"/>
</dbReference>
<feature type="domain" description="Peptidase M12B" evidence="13">
    <location>
        <begin position="1120"/>
        <end position="1314"/>
    </location>
</feature>
<dbReference type="InterPro" id="IPR002870">
    <property type="entry name" value="Peptidase_M12B_N"/>
</dbReference>
<dbReference type="PROSITE" id="PS00427">
    <property type="entry name" value="DISINTEGRIN_1"/>
    <property type="match status" value="1"/>
</dbReference>
<keyword evidence="8" id="KW-0862">Zinc</keyword>
<evidence type="ECO:0000256" key="8">
    <source>
        <dbReference type="PROSITE-ProRule" id="PRU00276"/>
    </source>
</evidence>
<dbReference type="SUPFAM" id="SSF57552">
    <property type="entry name" value="Blood coagulation inhibitor (disintegrin)"/>
    <property type="match status" value="1"/>
</dbReference>
<feature type="domain" description="Disintegrin" evidence="12">
    <location>
        <begin position="1323"/>
        <end position="1408"/>
    </location>
</feature>
<evidence type="ECO:0000256" key="1">
    <source>
        <dbReference type="ARBA" id="ARBA00004479"/>
    </source>
</evidence>
<dbReference type="GO" id="GO:0006508">
    <property type="term" value="P:proteolysis"/>
    <property type="evidence" value="ECO:0007669"/>
    <property type="project" value="InterPro"/>
</dbReference>
<evidence type="ECO:0000256" key="9">
    <source>
        <dbReference type="SAM" id="MobiDB-lite"/>
    </source>
</evidence>
<comment type="caution">
    <text evidence="7">Lacks conserved residue(s) required for the propagation of feature annotation.</text>
</comment>
<proteinExistence type="predicted"/>
<feature type="region of interest" description="Disordered" evidence="9">
    <location>
        <begin position="1652"/>
        <end position="1723"/>
    </location>
</feature>
<dbReference type="GO" id="GO:0007339">
    <property type="term" value="P:binding of sperm to zona pellucida"/>
    <property type="evidence" value="ECO:0007669"/>
    <property type="project" value="TreeGrafter"/>
</dbReference>
<evidence type="ECO:0000259" key="11">
    <source>
        <dbReference type="PROSITE" id="PS50026"/>
    </source>
</evidence>
<dbReference type="PROSITE" id="PS01186">
    <property type="entry name" value="EGF_2"/>
    <property type="match status" value="1"/>
</dbReference>
<evidence type="ECO:0000256" key="6">
    <source>
        <dbReference type="PROSITE-ProRule" id="PRU00068"/>
    </source>
</evidence>
<evidence type="ECO:0000313" key="15">
    <source>
        <dbReference type="Proteomes" id="UP000700334"/>
    </source>
</evidence>
<feature type="region of interest" description="Disordered" evidence="9">
    <location>
        <begin position="1"/>
        <end position="25"/>
    </location>
</feature>
<dbReference type="InterPro" id="IPR018358">
    <property type="entry name" value="Disintegrin_CS"/>
</dbReference>
<dbReference type="CDD" id="cd04269">
    <property type="entry name" value="ZnMc_adamalysin_II_like"/>
    <property type="match status" value="3"/>
</dbReference>
<keyword evidence="4 10" id="KW-0472">Membrane</keyword>
<protein>
    <submittedName>
        <fullName evidence="14">Disintegrin and metalloproteinase domain-containing protein 1</fullName>
    </submittedName>
</protein>
<dbReference type="PROSITE" id="PS50215">
    <property type="entry name" value="ADAM_MEPRO"/>
    <property type="match status" value="3"/>
</dbReference>
<feature type="compositionally biased region" description="Polar residues" evidence="9">
    <location>
        <begin position="445"/>
        <end position="459"/>
    </location>
</feature>
<evidence type="ECO:0000259" key="12">
    <source>
        <dbReference type="PROSITE" id="PS50214"/>
    </source>
</evidence>
<dbReference type="SUPFAM" id="SSF55486">
    <property type="entry name" value="Metalloproteases ('zincins'), catalytic domain"/>
    <property type="match status" value="4"/>
</dbReference>
<feature type="region of interest" description="Disordered" evidence="9">
    <location>
        <begin position="644"/>
        <end position="671"/>
    </location>
</feature>
<dbReference type="PROSITE" id="PS50214">
    <property type="entry name" value="DISINTEGRIN_2"/>
    <property type="match status" value="1"/>
</dbReference>
<gene>
    <name evidence="14" type="ORF">J0S82_020542</name>
</gene>
<keyword evidence="2 10" id="KW-0812">Transmembrane</keyword>
<feature type="active site" evidence="8">
    <location>
        <position position="378"/>
    </location>
</feature>
<feature type="active site" evidence="8">
    <location>
        <position position="1256"/>
    </location>
</feature>
<accession>A0A8J6DLZ1</accession>
<feature type="binding site" evidence="8">
    <location>
        <position position="1265"/>
    </location>
    <ligand>
        <name>Zn(2+)</name>
        <dbReference type="ChEBI" id="CHEBI:29105"/>
        <note>catalytic</note>
    </ligand>
</feature>
<feature type="compositionally biased region" description="Polar residues" evidence="9">
    <location>
        <begin position="206"/>
        <end position="223"/>
    </location>
</feature>
<feature type="binding site" evidence="8">
    <location>
        <position position="819"/>
    </location>
    <ligand>
        <name>Zn(2+)</name>
        <dbReference type="ChEBI" id="CHEBI:29105"/>
        <note>catalytic</note>
    </ligand>
</feature>
<dbReference type="Pfam" id="PF00200">
    <property type="entry name" value="Disintegrin"/>
    <property type="match status" value="1"/>
</dbReference>
<feature type="disulfide bond" evidence="6">
    <location>
        <begin position="1380"/>
        <end position="1400"/>
    </location>
</feature>
<comment type="caution">
    <text evidence="14">The sequence shown here is derived from an EMBL/GenBank/DDBJ whole genome shotgun (WGS) entry which is preliminary data.</text>
</comment>
<dbReference type="GO" id="GO:0046872">
    <property type="term" value="F:metal ion binding"/>
    <property type="evidence" value="ECO:0007669"/>
    <property type="project" value="UniProtKB-KW"/>
</dbReference>
<dbReference type="PANTHER" id="PTHR11905">
    <property type="entry name" value="ADAM A DISINTEGRIN AND METALLOPROTEASE DOMAIN"/>
    <property type="match status" value="1"/>
</dbReference>
<dbReference type="GO" id="GO:0008584">
    <property type="term" value="P:male gonad development"/>
    <property type="evidence" value="ECO:0007669"/>
    <property type="project" value="TreeGrafter"/>
</dbReference>
<dbReference type="InterPro" id="IPR006586">
    <property type="entry name" value="ADAM_Cys-rich"/>
</dbReference>
<dbReference type="InterPro" id="IPR000742">
    <property type="entry name" value="EGF"/>
</dbReference>
<dbReference type="InterPro" id="IPR034027">
    <property type="entry name" value="Reprolysin_adamalysin"/>
</dbReference>
<feature type="region of interest" description="Disordered" evidence="9">
    <location>
        <begin position="1589"/>
        <end position="1611"/>
    </location>
</feature>
<feature type="domain" description="EGF-like" evidence="11">
    <location>
        <begin position="1549"/>
        <end position="1583"/>
    </location>
</feature>
<dbReference type="PROSITE" id="PS50026">
    <property type="entry name" value="EGF_3"/>
    <property type="match status" value="1"/>
</dbReference>
<dbReference type="Proteomes" id="UP000700334">
    <property type="component" value="Unassembled WGS sequence"/>
</dbReference>
<dbReference type="Gene3D" id="4.10.70.10">
    <property type="entry name" value="Disintegrin domain"/>
    <property type="match status" value="1"/>
</dbReference>
<sequence length="1881" mass="206155">MSVAASVTASASTLPSPQKTQETLKEEGKVALQTRALQKKVLRFGPEPRPSCVRRGIMLALVVIFLPSLYCDLGSAHYSSYEIVIPTVVTAEGRGDPVEEASYVLFMQGQKHLLHLTVKRDYFVSNFPVFSYRNGVLGREMPFISRDCHYEGYIEGVPGSFVSVNTCSGLRGILMKAGKAYGIEPVEPSKRSEHVLYTMAQQSPVSCGVTSRDSPVASASGQPGSRKPHSPHTLSSLWAHTKYVEMFVVVNNQRFQMWGSNVSETVQRVMDVIALANSFTRGINTEVVLVGMEMWTEGDLVEVPEDLGVALGSFNSWRQEELSPRVKHDVAHMIVGHHPGGATGRAFLSGACSSEFAAAVESFHHEDALLSAALMVHELGHNLGIGHDHAACICEDRHFCLMHENVSKESGFSNCSSDSYYQFLHEHKGACLFNEPQHKGRRPSVTASASTLPSPQKTQETLKEEGKVALQTRALQKKVLRFGPEPRPSCVRRGIMLALVVIFLPSLYCDLGSAHYSSYEIVIPTVVTAEGRGDPVEEASYVLFMQGQKHLLHLTVKRDYFVSNFPVFSYRNGVLGREMPFISRDCHYEGYIEGVPGSFVSVNTCSGLRGILMKAGKAYGIEPVEPSKRSEHVLYTMAQQSPVSCGVTSRDSPVASASGQPGSRKPHSPHTLSSLWAHTKYVEMFVVVNNQRFQMWGSNVSETVQRVMDVIALANSFTRGINTEVVLVGMEMWTEGDLVEVPEDLGVALGSFNSWRQEELSPRVKHDVAHMIVGHHPGGATGRAFLSGACSSEFAAAVESFHHEDALLSAALMVHELGHNLGIGHDHAACICEDRHFCLMHENVSKESGFSNCSSDSYYQFLHEHKGACLFNEPQHKGRRLAASVTASASTLPSPQKTQETLKEEGKVALQTRALQKKVLRFGPEPRPSCVRRGIMLALVVIFLPSLYCDLGSAHYSSYEIVIPTVVTAEGRGDPVEEASYVLFMQGQKHLLHLTVKRDYFVSNFPVFSYRNGVLGREMPFISRDCHYEGYIEGVPGSFVSVNTCSGLRGILMKAGKAYGIEPVEPSKRSEHVLYTMAQQSPVSCGVTSRDSPVASASGQPGSRKPHSPHTLSSLWAHTKYVEMFVVVNNQRFQMWGSNVSETVQRVMDVIALANSFTRGINTEVVLVGMEMWTEGDLVEVPEDLGVALGSFNSWRQEELSPRVKHDVAHMIVGHHPGGATGRAFLSGACSSEFAAAVESFHHEDALLSAALMVHELGHNLGIGHDHAACICEDRHFCLMHENVSKESGFSNCSSDSYYQFLHEHKGACLFNEPQHKGRRRRDSVCGNGVLELGEQCDCGNQCADDPCCEYTCRLKGEAQCVPGPCCTTNCKFEPEGLTCRPALNECDLPEYCSGFSGTCPNDTYKLDGSLCQRVFHCINGSCRSRDSQCANIYGFSASSAPEECYTMLNTQGNRFGNCGHSPGASQPYTKCANENILCGKLICTGVFNLPAIKPQHTLIQVPHGDGYCWSMDAYTTTDISDEGDVSNGTYCAPDKVCTNSACGDYTEVQNECVPTDMCNGNGVCNNLNHCHCDYGYAPPDCKLSGNGGSVDSGSPSDVKETPAPGFGQNFTQNIKKEQRLLDTAIILGMIGLIILLIFSIICIITVCKGAQGPPPAPTEKPPEAEPTEAPLEKGAPEEEVPEEGAPEEGAPEEAAPEEAAPEEAAPEEGQEEEQEGEKEVITCSSKNTSAESLVHEDTPHFAALIAHEFGHNLEMKHDHVACKCNGQHLLAEEGFRLYTWIILQIPQFFKDNIFCHHIGVSVCDLHNTVMAPPSNASQIPTNKMAHLAKNIIATRNMWYWSAEFFDATERANWGKLRMAQTRSILIEFPYIYIDFTMIET</sequence>
<feature type="binding site" evidence="8">
    <location>
        <position position="387"/>
    </location>
    <ligand>
        <name>Zn(2+)</name>
        <dbReference type="ChEBI" id="CHEBI:29105"/>
        <note>catalytic</note>
    </ligand>
</feature>
<comment type="subcellular location">
    <subcellularLocation>
        <location evidence="1">Membrane</location>
        <topology evidence="1">Single-pass type I membrane protein</topology>
    </subcellularLocation>
</comment>
<dbReference type="Pfam" id="PF01421">
    <property type="entry name" value="Reprolysin"/>
    <property type="match status" value="4"/>
</dbReference>
<keyword evidence="15" id="KW-1185">Reference proteome</keyword>
<feature type="binding site" evidence="8">
    <location>
        <position position="1259"/>
    </location>
    <ligand>
        <name>Zn(2+)</name>
        <dbReference type="ChEBI" id="CHEBI:29105"/>
        <note>catalytic</note>
    </ligand>
</feature>
<feature type="disulfide bond" evidence="7">
    <location>
        <begin position="1573"/>
        <end position="1582"/>
    </location>
</feature>
<name>A0A8J6DLZ1_GALPY</name>
<feature type="active site" evidence="8">
    <location>
        <position position="816"/>
    </location>
</feature>
<dbReference type="SMART" id="SM00608">
    <property type="entry name" value="ACR"/>
    <property type="match status" value="1"/>
</dbReference>
<keyword evidence="7" id="KW-0245">EGF-like domain</keyword>
<evidence type="ECO:0000313" key="14">
    <source>
        <dbReference type="EMBL" id="KAG8513219.1"/>
    </source>
</evidence>
<feature type="compositionally biased region" description="Low complexity" evidence="9">
    <location>
        <begin position="1"/>
        <end position="13"/>
    </location>
</feature>
<reference evidence="14" key="1">
    <citation type="journal article" date="2021" name="Evol. Appl.">
        <title>The genome of the Pyrenean desman and the effects of bottlenecks and inbreeding on the genomic landscape of an endangered species.</title>
        <authorList>
            <person name="Escoda L."/>
            <person name="Castresana J."/>
        </authorList>
    </citation>
    <scope>NUCLEOTIDE SEQUENCE</scope>
    <source>
        <strain evidence="14">IBE-C5619</strain>
    </source>
</reference>
<dbReference type="Pfam" id="PF08516">
    <property type="entry name" value="ADAM_CR"/>
    <property type="match status" value="1"/>
</dbReference>
<dbReference type="FunFam" id="3.40.390.10:FF:000002">
    <property type="entry name" value="Disintegrin and metalloproteinase domain-containing protein 22"/>
    <property type="match status" value="3"/>
</dbReference>
<feature type="compositionally biased region" description="Acidic residues" evidence="9">
    <location>
        <begin position="1678"/>
        <end position="1717"/>
    </location>
</feature>
<feature type="binding site" evidence="8">
    <location>
        <position position="377"/>
    </location>
    <ligand>
        <name>Zn(2+)</name>
        <dbReference type="ChEBI" id="CHEBI:29105"/>
        <note>catalytic</note>
    </ligand>
</feature>
<feature type="binding site" evidence="8">
    <location>
        <position position="1255"/>
    </location>
    <ligand>
        <name>Zn(2+)</name>
        <dbReference type="ChEBI" id="CHEBI:29105"/>
        <note>catalytic</note>
    </ligand>
</feature>
<dbReference type="FunFam" id="4.10.70.10:FF:000003">
    <property type="entry name" value="Disintegrin and metalloproteinase domain-containing protein 17"/>
    <property type="match status" value="1"/>
</dbReference>
<keyword evidence="5 7" id="KW-1015">Disulfide bond</keyword>
<keyword evidence="8" id="KW-0479">Metal-binding</keyword>
<dbReference type="GO" id="GO:1990913">
    <property type="term" value="C:sperm head plasma membrane"/>
    <property type="evidence" value="ECO:0007669"/>
    <property type="project" value="TreeGrafter"/>
</dbReference>
<feature type="domain" description="Peptidase M12B" evidence="13">
    <location>
        <begin position="242"/>
        <end position="436"/>
    </location>
</feature>
<dbReference type="InterPro" id="IPR001762">
    <property type="entry name" value="Disintegrin_dom"/>
</dbReference>
<organism evidence="14 15">
    <name type="scientific">Galemys pyrenaicus</name>
    <name type="common">Iberian desman</name>
    <name type="synonym">Pyrenean desman</name>
    <dbReference type="NCBI Taxonomy" id="202257"/>
    <lineage>
        <taxon>Eukaryota</taxon>
        <taxon>Metazoa</taxon>
        <taxon>Chordata</taxon>
        <taxon>Craniata</taxon>
        <taxon>Vertebrata</taxon>
        <taxon>Euteleostomi</taxon>
        <taxon>Mammalia</taxon>
        <taxon>Eutheria</taxon>
        <taxon>Laurasiatheria</taxon>
        <taxon>Eulipotyphla</taxon>
        <taxon>Talpidae</taxon>
        <taxon>Galemys</taxon>
    </lineage>
</organism>
<evidence type="ECO:0000256" key="10">
    <source>
        <dbReference type="SAM" id="Phobius"/>
    </source>
</evidence>
<feature type="transmembrane region" description="Helical" evidence="10">
    <location>
        <begin position="1625"/>
        <end position="1647"/>
    </location>
</feature>
<dbReference type="SMART" id="SM00050">
    <property type="entry name" value="DISIN"/>
    <property type="match status" value="1"/>
</dbReference>
<dbReference type="PANTHER" id="PTHR11905:SF120">
    <property type="entry name" value="DISINTEGRIN AND METALLOPROTEINASE DOMAIN-CONTAINING PROTEIN 1A"/>
    <property type="match status" value="1"/>
</dbReference>
<evidence type="ECO:0000256" key="2">
    <source>
        <dbReference type="ARBA" id="ARBA00022692"/>
    </source>
</evidence>
<feature type="binding site" evidence="8">
    <location>
        <position position="825"/>
    </location>
    <ligand>
        <name>Zn(2+)</name>
        <dbReference type="ChEBI" id="CHEBI:29105"/>
        <note>catalytic</note>
    </ligand>
</feature>
<feature type="compositionally biased region" description="Polar residues" evidence="9">
    <location>
        <begin position="1084"/>
        <end position="1101"/>
    </location>
</feature>
<feature type="binding site" evidence="8">
    <location>
        <position position="381"/>
    </location>
    <ligand>
        <name>Zn(2+)</name>
        <dbReference type="ChEBI" id="CHEBI:29105"/>
        <note>catalytic</note>
    </ligand>
</feature>
<evidence type="ECO:0000256" key="4">
    <source>
        <dbReference type="ARBA" id="ARBA00023136"/>
    </source>
</evidence>
<dbReference type="InterPro" id="IPR036436">
    <property type="entry name" value="Disintegrin_dom_sf"/>
</dbReference>
<dbReference type="EMBL" id="JAGFMF010011770">
    <property type="protein sequence ID" value="KAG8513219.1"/>
    <property type="molecule type" value="Genomic_DNA"/>
</dbReference>
<dbReference type="GO" id="GO:0004222">
    <property type="term" value="F:metalloendopeptidase activity"/>
    <property type="evidence" value="ECO:0007669"/>
    <property type="project" value="InterPro"/>
</dbReference>
<feature type="region of interest" description="Disordered" evidence="9">
    <location>
        <begin position="206"/>
        <end position="233"/>
    </location>
</feature>
<feature type="region of interest" description="Disordered" evidence="9">
    <location>
        <begin position="435"/>
        <end position="463"/>
    </location>
</feature>
<feature type="binding site" evidence="8">
    <location>
        <position position="815"/>
    </location>
    <ligand>
        <name>Zn(2+)</name>
        <dbReference type="ChEBI" id="CHEBI:29105"/>
        <note>catalytic</note>
    </ligand>
</feature>
<dbReference type="Pfam" id="PF01562">
    <property type="entry name" value="Pep_M12B_propep"/>
    <property type="match status" value="3"/>
</dbReference>
<feature type="domain" description="Peptidase M12B" evidence="13">
    <location>
        <begin position="680"/>
        <end position="874"/>
    </location>
</feature>
<evidence type="ECO:0000256" key="3">
    <source>
        <dbReference type="ARBA" id="ARBA00022989"/>
    </source>
</evidence>
<evidence type="ECO:0000256" key="5">
    <source>
        <dbReference type="ARBA" id="ARBA00023157"/>
    </source>
</evidence>
<feature type="region of interest" description="Disordered" evidence="9">
    <location>
        <begin position="1084"/>
        <end position="1111"/>
    </location>
</feature>
<evidence type="ECO:0000259" key="13">
    <source>
        <dbReference type="PROSITE" id="PS50215"/>
    </source>
</evidence>
<feature type="compositionally biased region" description="Polar residues" evidence="9">
    <location>
        <begin position="644"/>
        <end position="661"/>
    </location>
</feature>
<evidence type="ECO:0000256" key="7">
    <source>
        <dbReference type="PROSITE-ProRule" id="PRU00076"/>
    </source>
</evidence>
<dbReference type="Gene3D" id="3.40.390.10">
    <property type="entry name" value="Collagenase (Catalytic Domain)"/>
    <property type="match status" value="4"/>
</dbReference>
<dbReference type="InterPro" id="IPR001590">
    <property type="entry name" value="Peptidase_M12B"/>
</dbReference>
<keyword evidence="3 10" id="KW-1133">Transmembrane helix</keyword>